<dbReference type="NCBIfam" id="TIGR04131">
    <property type="entry name" value="Bac_Flav_CTERM"/>
    <property type="match status" value="1"/>
</dbReference>
<dbReference type="NCBIfam" id="TIGR01451">
    <property type="entry name" value="B_ant_repeat"/>
    <property type="match status" value="22"/>
</dbReference>
<dbReference type="InterPro" id="IPR051172">
    <property type="entry name" value="Chlamydia_OmcB"/>
</dbReference>
<feature type="domain" description="DUF11" evidence="2">
    <location>
        <begin position="1612"/>
        <end position="1711"/>
    </location>
</feature>
<dbReference type="InterPro" id="IPR013783">
    <property type="entry name" value="Ig-like_fold"/>
</dbReference>
<feature type="domain" description="DUF11" evidence="2">
    <location>
        <begin position="2398"/>
        <end position="2498"/>
    </location>
</feature>
<feature type="chain" id="PRO_5016396599" evidence="1">
    <location>
        <begin position="27"/>
        <end position="3630"/>
    </location>
</feature>
<dbReference type="RefSeq" id="WP_111590649.1">
    <property type="nucleotide sequence ID" value="NZ_QLMA01000001.1"/>
</dbReference>
<dbReference type="Gene3D" id="2.60.40.10">
    <property type="entry name" value="Immunoglobulins"/>
    <property type="match status" value="3"/>
</dbReference>
<accession>A0A327WCW5</accession>
<feature type="signal peptide" evidence="1">
    <location>
        <begin position="1"/>
        <end position="26"/>
    </location>
</feature>
<dbReference type="Gene3D" id="2.60.40.1170">
    <property type="entry name" value="Mu homology domain, subdomain B"/>
    <property type="match status" value="2"/>
</dbReference>
<feature type="domain" description="DUF11" evidence="2">
    <location>
        <begin position="3420"/>
        <end position="3536"/>
    </location>
</feature>
<dbReference type="Pfam" id="PF13585">
    <property type="entry name" value="CHU_C"/>
    <property type="match status" value="1"/>
</dbReference>
<feature type="domain" description="DUF11" evidence="2">
    <location>
        <begin position="2255"/>
        <end position="2382"/>
    </location>
</feature>
<dbReference type="InterPro" id="IPR047589">
    <property type="entry name" value="DUF11_rpt"/>
</dbReference>
<evidence type="ECO:0000313" key="3">
    <source>
        <dbReference type="EMBL" id="RAJ87988.1"/>
    </source>
</evidence>
<dbReference type="Proteomes" id="UP000249819">
    <property type="component" value="Unassembled WGS sequence"/>
</dbReference>
<evidence type="ECO:0000259" key="2">
    <source>
        <dbReference type="Pfam" id="PF01345"/>
    </source>
</evidence>
<name>A0A327WCW5_9BACT</name>
<dbReference type="InterPro" id="IPR026341">
    <property type="entry name" value="T9SS_type_B"/>
</dbReference>
<keyword evidence="4" id="KW-1185">Reference proteome</keyword>
<dbReference type="OrthoDB" id="9816593at2"/>
<comment type="caution">
    <text evidence="3">The sequence shown here is derived from an EMBL/GenBank/DDBJ whole genome shotgun (WGS) entry which is preliminary data.</text>
</comment>
<feature type="domain" description="DUF11" evidence="2">
    <location>
        <begin position="1870"/>
        <end position="1973"/>
    </location>
</feature>
<reference evidence="3 4" key="1">
    <citation type="submission" date="2018-06" db="EMBL/GenBank/DDBJ databases">
        <title>Genomic Encyclopedia of Archaeal and Bacterial Type Strains, Phase II (KMG-II): from individual species to whole genera.</title>
        <authorList>
            <person name="Goeker M."/>
        </authorList>
    </citation>
    <scope>NUCLEOTIDE SEQUENCE [LARGE SCALE GENOMIC DNA]</scope>
    <source>
        <strain evidence="3 4">DSM 29821</strain>
    </source>
</reference>
<feature type="domain" description="DUF11" evidence="2">
    <location>
        <begin position="1222"/>
        <end position="1339"/>
    </location>
</feature>
<keyword evidence="1" id="KW-0732">Signal</keyword>
<protein>
    <submittedName>
        <fullName evidence="3">Putative repeat protein (TIGR01451 family)/gliding motility-associated-like protein</fullName>
    </submittedName>
</protein>
<feature type="domain" description="DUF11" evidence="2">
    <location>
        <begin position="2657"/>
        <end position="2763"/>
    </location>
</feature>
<dbReference type="InterPro" id="IPR001434">
    <property type="entry name" value="OmcB-like_DUF11"/>
</dbReference>
<evidence type="ECO:0000256" key="1">
    <source>
        <dbReference type="SAM" id="SignalP"/>
    </source>
</evidence>
<feature type="domain" description="DUF11" evidence="2">
    <location>
        <begin position="971"/>
        <end position="1070"/>
    </location>
</feature>
<feature type="domain" description="DUF11" evidence="2">
    <location>
        <begin position="2781"/>
        <end position="2882"/>
    </location>
</feature>
<feature type="domain" description="DUF11" evidence="2">
    <location>
        <begin position="1348"/>
        <end position="1456"/>
    </location>
</feature>
<evidence type="ECO:0000313" key="4">
    <source>
        <dbReference type="Proteomes" id="UP000249819"/>
    </source>
</evidence>
<dbReference type="Pfam" id="PF01345">
    <property type="entry name" value="DUF11"/>
    <property type="match status" value="18"/>
</dbReference>
<feature type="domain" description="DUF11" evidence="2">
    <location>
        <begin position="3164"/>
        <end position="3285"/>
    </location>
</feature>
<gene>
    <name evidence="3" type="ORF">CLV59_101753</name>
</gene>
<feature type="domain" description="DUF11" evidence="2">
    <location>
        <begin position="3296"/>
        <end position="3399"/>
    </location>
</feature>
<feature type="domain" description="DUF11" evidence="2">
    <location>
        <begin position="1995"/>
        <end position="2122"/>
    </location>
</feature>
<dbReference type="EMBL" id="QLMA01000001">
    <property type="protein sequence ID" value="RAJ87988.1"/>
    <property type="molecule type" value="Genomic_DNA"/>
</dbReference>
<proteinExistence type="predicted"/>
<dbReference type="PANTHER" id="PTHR34819:SF3">
    <property type="entry name" value="CELL SURFACE PROTEIN"/>
    <property type="match status" value="1"/>
</dbReference>
<feature type="domain" description="DUF11" evidence="2">
    <location>
        <begin position="698"/>
        <end position="815"/>
    </location>
</feature>
<dbReference type="Pfam" id="PF22352">
    <property type="entry name" value="K319L-like_PKD"/>
    <property type="match status" value="1"/>
</dbReference>
<feature type="domain" description="DUF11" evidence="2">
    <location>
        <begin position="3037"/>
        <end position="3143"/>
    </location>
</feature>
<dbReference type="PANTHER" id="PTHR34819">
    <property type="entry name" value="LARGE CYSTEINE-RICH PERIPLASMIC PROTEIN OMCB"/>
    <property type="match status" value="1"/>
</dbReference>
<feature type="domain" description="DUF11" evidence="2">
    <location>
        <begin position="1097"/>
        <end position="1202"/>
    </location>
</feature>
<sequence length="3630" mass="366995">MRKFYPAISFCLFLLVLLFTAQTGNAQSCTGSLGDPIFKETFGDAGTTVKPTLGPPLPPGITTYTYYSPQTVSRPVGPYPGQYTISNTTRGYNNTYFVDRPDHTSGTGTGFCMVVDANATPDKFYERTITGLCAGTTFEFSAWIMNINPQAGVSQPSLRFDIVDANNPNGAPIISVSTGNVPYQSPGTWVRQAGVFQMPSTTSSVILRIFSNTPSSNGNDLALDDIAFAACGPPITFTQGAGTICYGGTGTLNVSLPAGSYSNYFFQLQNRPLGTTDWTNVGGVVNNGGSNTRTFTIPNAQGGYEYRVLAAGGTAEINSANCRVTSSPIELKVIDFVSTITGTTPICYNTATTLTANISPNGTGNPTTGFTYLWESSPNGTGNWTTVGGQTGATLNTGPLTSNTYYRVTATVSGCNGRGVSQVFAVTVYPQITASVPAQPSLCQGTATYRQPYAITSGTANRYSVTSTDMPGFTTVNNATLTSSPLNVVIPANLAPGTYHLNFTFGSSTTGCTSPVYTQTVVIVAQPTIPNAGNDTTICSSNTMNLAGNTPTSGTGTWTQESGPNNVTFSDVHNPQTQISGLRPGTYRFLWTIGNGVCTAASDEVVVTVLAAPTAANAGPDQVQYNTGVFVMQGNTPTVGTGTWTVISGNATLSNPSNPNTNATIAPNTSATLVWSISNGVCPPSRDTAVIQYISAADIQISKTILENGPYLAGQDFIYRIVAINAGPSNATAVHITDPLPATFIASSVNVAVTGAANLIANNSTLTNVDVTADIPIGGATVTIIVTGKLSSALNGDITNTATAVSPNVPDSNGATSTITVPVIRRPYINIVKQAPATAIAGGPIQFSVVANNTGIGDAVNTVITDVISSKVTGVSWTAIATGKATIVSGATGTGNNLSITASMPARDTGKIYISITGTVTPGATDNILNQAIATPSEPASTPFPSNTTTTMISSTPGLLISKMHTGNVILTAGLPVEYTVKLTNNGPSNAVGTVITDNIPAAVLNPTWTSEVQGAATITSGATGSGSNLSMTVNVPAGASNAIIIHIKGTINPDFTGTLTNTASAQAAEPNVPVVFSTDQATVNPLVKFTIVKNGPATAAAGSTITYTVDVTNEGPSNSKHTIITDLIPPALFDVSWTASVSGGTAIINSGATGTGNNVSVDANMNAGASIRVIITGTIQPPLLVPIHNTAEVTPSEPNTTPVISNEVITTIIAQAKLYITKISVDTASAGGNITYGIVVTNAGPSNARGLTITDIVPSQIQNVSWTSVAIGNASVLTGASGSGNNLTITGDLGAGGSNGIAITVSGTIASNFAGILTNSAIVKPSEPNSTGDTSTKTTVVNRLPELSITKSSVDGIIAGDSLTYTITVKNIGQADAIGTVITDTIPASLLGGYWTSATTGAATIVSGGAGSGRFVNLRANIPAGSSNSVVITIKAKTDPGIDTTLINRATATPAEAVPPVSSSKTVRVRKIPVVSISKAGPAQLNAGEQIVYTLLITNTGSSNANNLLISDQIPVQVQNPTWQTTVNGSAQVVANGTGTGNNLGITVNIPAGKGNSVSVMITGKVDPSFSGSFTNGAAAIPAEPGSVPASSNQVTTTINQRPNIHLLKAGPTSVNAGEVVTYTITATNMGPSNATNTTITDAVSAILTNVSWTATANGTATISSGATGSGNAVSVVGNIGAGAGNSITITITGTVPASTAPTTFQNWAVGTPSEPGIPAVNSDTVTTTLVRKPGLLITKTAPANAYAGNTIVYGLRILNVGPSDAKGATIVDTIPGAAVVTNWVAVSGGSVVINSGASGTGNIININADIPAGESNYILVLAQASIKSDFTGQIVNTARVVPAEPGATTGISTVTTDVTSYAKLEIRKAGPATITAGSNILYTVEVVNHGPSSTNGVSITDNIPTGIINATWTATAVGGAVITAGNTGTGNIALMANIPDSAAAKITIVVSGQVDPSFTGSTILNTAKVLNPTGIPPIGDSTTVTTTVSRVADLQIVKTGAANQAAGEPTQYSLRITNAGPSNAVGVHITDVIPAAIQTPNWTATASGNATNITPASGTGNVDLTADIPADGSAVTVVINGITSPAAVNNSTIANTGNVAFQPGIPITDPVLSNNSSTVTSTVDNDPVVRIAKSGPATANVGDTITYQVVVRNGGSGNITGALITDNVPADILVYNWTASATGTATITGATSGATNAVSTTGNIPVGPANTLVVTIKGVVSNTVAAQVTNTATVVAGTNKQSSVVTTINNNADVSIVKSGPTNAIAGNGITYTLIVANRGPRDANTVQIQDVIPAAITSVTWSAVATGNASIMGSPRIDSSGNIIDMPVSIAAGASNYITFTITGTVAGGTASGAITNTANAVVTGVTDINPSNNTSTVTTIIGKQYGVTLQKGGPSTVVAGNTITYTIQVGNEGPSDVTGLNITDIIPAAVTNPSWTVLIQGAAAVTGPFSGTGNVNTTADIPAGSGNLVVITVVGTIDPSATGTVTNVATASATGITPVSDTVVTRISRLTQLDVRKTGPAKVTAGVSMTYTIRITNNGPSNARGVVITDTIDSRLTNVSWQATGGNGAIINSGGTGTTPQISVNADIPAGSGAYVMIMVTGTVLPSATGTIINTATATPADSGNMPAVSPPVTTIIESKPMLNIRKSGPSFAAAGAPVNYVLMVTNNGASNATGALIQDVIPAGITQVTWKASSSNGSSITTDSSGTGNNIQLNANIPPLGNIMVNIMGTIDPAYSGTITNTAIVQPAEPGVSGDTSSIQTTVNQTPGVEILKMGPSQLQSGQPITYTITALNNGPSNAMNAAIRDIVPSAIQQVTWSATAQGAASIVGGGTGTGNNVQVTANIPAGSGNSITIIINGTTSSSFRDTLRNLATITPAETGVPDSSVVVQTVVQGLPVLTISKTGPAMASSGDSITYNITVRNTSTSDAVNFNVTDAVPATLTGVSWTATTTGAASITSGTSGTGNAISLTGNLPAGTGNTVSIMVKGLIPFTYSGTIMNTATVTPAESGTTPQSSSLSTTVPAGSINNNVQLNISKTGPATMVRGKQATYVINVSNSGAKTANNVVITDAVPNVLTNVTWTTTTMHTATISQGATGTGNAVNVVATLPGIDTSSIQIVITGTVRADAPTGTVTNVANAVFAGAQTTSNPVQSVIGSQADLSIQKTGSTQVYIGQTITYNLLVVNAGPSSADGAVVQDVLPAGLQNPAITILSASNGAANVVPVITNGTATITINTFPIQGAVSIQITGTASTAGSYSNTAIVNTPAGLPDPDSSNNISNTVITTVLPKAQLDVNKSVSPAGPYQPGQQITYVLSVTNNGQAGVNPVVVTDTLPPAAVLGTPTYTNPPRGTVTLNNGVLIWNVGLLNAGETLTWSYSATILGKASIRNIAIVTGPPDVTIPDTSEITISSARFANLKVTKQLNTLPPLKVGQTLQFTVVATNQGPDTATNVIMTDQLENELGMPLTFTPSVGNAVFDAASRTISWTIPALPSGQSATLQFTLKLISGGSVGNTATISGNEVDPDLSDNTFTITRVPVTGDDIFIPNVITPNGDGKNDNWVIEGLDRYPGSAVYIYNRWGNQVYQNKNYDNKWNGDGLNEGTYYYILKLNSPTQGTREYKGWIELLR</sequence>
<feature type="domain" description="DUF11" evidence="2">
    <location>
        <begin position="2517"/>
        <end position="2626"/>
    </location>
</feature>
<feature type="domain" description="DUF11" evidence="2">
    <location>
        <begin position="2903"/>
        <end position="3024"/>
    </location>
</feature>
<organism evidence="3 4">
    <name type="scientific">Chitinophaga dinghuensis</name>
    <dbReference type="NCBI Taxonomy" id="1539050"/>
    <lineage>
        <taxon>Bacteria</taxon>
        <taxon>Pseudomonadati</taxon>
        <taxon>Bacteroidota</taxon>
        <taxon>Chitinophagia</taxon>
        <taxon>Chitinophagales</taxon>
        <taxon>Chitinophagaceae</taxon>
        <taxon>Chitinophaga</taxon>
    </lineage>
</organism>